<dbReference type="Gene3D" id="3.40.190.10">
    <property type="entry name" value="Periplasmic binding protein-like II"/>
    <property type="match status" value="1"/>
</dbReference>
<reference evidence="2 3" key="1">
    <citation type="submission" date="2017-12" db="EMBL/GenBank/DDBJ databases">
        <title>Isolation and characterization of estrogens degradatiion strain Microbacterium hominis SJTG1.</title>
        <authorList>
            <person name="Xiong W."/>
            <person name="Yin C."/>
            <person name="Zheng D."/>
            <person name="Liang R."/>
        </authorList>
    </citation>
    <scope>NUCLEOTIDE SEQUENCE [LARGE SCALE GENOMIC DNA]</scope>
    <source>
        <strain evidence="2 3">SJTG1</strain>
    </source>
</reference>
<dbReference type="Pfam" id="PF01547">
    <property type="entry name" value="SBP_bac_1"/>
    <property type="match status" value="1"/>
</dbReference>
<evidence type="ECO:0000313" key="3">
    <source>
        <dbReference type="Proteomes" id="UP000233276"/>
    </source>
</evidence>
<dbReference type="AlphaFoldDB" id="A0A2K9DAA2"/>
<dbReference type="SUPFAM" id="SSF53850">
    <property type="entry name" value="Periplasmic binding protein-like II"/>
    <property type="match status" value="1"/>
</dbReference>
<name>A0A2K9DAA2_9MICO</name>
<proteinExistence type="predicted"/>
<evidence type="ECO:0000313" key="2">
    <source>
        <dbReference type="EMBL" id="AUG29081.1"/>
    </source>
</evidence>
<sequence>MCKSALASGPTKVHHAPSRLQSDSEREVSMKRPLRSRPWAKAAALAAMTALTVGGLTACGAGSTPAESAGPVEIVIGNQPAATETARLALFNSLVETFKSQHPNYVVTTTEDGWDAQTFSARLAAGDLPTVMGVPFTEIRGLIERKQVADLTDAVDQLGVTDLLNPQLVDLVSADGKKYGVPTMAYAMGLVYNRALFEKAGLDPAAPPTTWDEVRAAAKQITDKTGVPGFAQVTTDNQGGWVLGAQVASRGGSLVNEAGDEITFDDAATTDALTLLHEMRWTDGSMSPNGLMAALDLAQAFAGQQVGMFILQSDAYRPLTEQLSFPSADFGFGAMPTVSAGDAPTTLSGGTIDIVRPDASPAQAKAAVEWIQLAELGKYTDKDAARADAQALASQGSAVAIPGLPVVTAAAYEQYLSWISDLNNVPIENFRPYLDEVAEQKVQSEPPVKGQDIYATLDPVVQAVITDQGADIPTLVSGAASTAQALLSR</sequence>
<organism evidence="2 3">
    <name type="scientific">Microbacterium hominis</name>
    <dbReference type="NCBI Taxonomy" id="162426"/>
    <lineage>
        <taxon>Bacteria</taxon>
        <taxon>Bacillati</taxon>
        <taxon>Actinomycetota</taxon>
        <taxon>Actinomycetes</taxon>
        <taxon>Micrococcales</taxon>
        <taxon>Microbacteriaceae</taxon>
        <taxon>Microbacterium</taxon>
    </lineage>
</organism>
<dbReference type="InterPro" id="IPR006059">
    <property type="entry name" value="SBP"/>
</dbReference>
<accession>A0A2K9DAA2</accession>
<dbReference type="InterPro" id="IPR050490">
    <property type="entry name" value="Bact_solute-bd_prot1"/>
</dbReference>
<dbReference type="PANTHER" id="PTHR43649">
    <property type="entry name" value="ARABINOSE-BINDING PROTEIN-RELATED"/>
    <property type="match status" value="1"/>
</dbReference>
<dbReference type="KEGG" id="mhos:CXR34_06090"/>
<dbReference type="Proteomes" id="UP000233276">
    <property type="component" value="Chromosome"/>
</dbReference>
<feature type="region of interest" description="Disordered" evidence="1">
    <location>
        <begin position="1"/>
        <end position="34"/>
    </location>
</feature>
<dbReference type="PANTHER" id="PTHR43649:SF16">
    <property type="entry name" value="SUGAR-BINDING LIPOPROTEIN"/>
    <property type="match status" value="1"/>
</dbReference>
<evidence type="ECO:0000256" key="1">
    <source>
        <dbReference type="SAM" id="MobiDB-lite"/>
    </source>
</evidence>
<protein>
    <submittedName>
        <fullName evidence="2">ABC transporter substrate-binding protein</fullName>
    </submittedName>
</protein>
<dbReference type="EMBL" id="CP025299">
    <property type="protein sequence ID" value="AUG29081.1"/>
    <property type="molecule type" value="Genomic_DNA"/>
</dbReference>
<gene>
    <name evidence="2" type="ORF">CXR34_06090</name>
</gene>